<keyword evidence="1" id="KW-0862">Zinc</keyword>
<keyword evidence="1" id="KW-0479">Metal-binding</keyword>
<proteinExistence type="predicted"/>
<feature type="compositionally biased region" description="Polar residues" evidence="2">
    <location>
        <begin position="90"/>
        <end position="116"/>
    </location>
</feature>
<dbReference type="InterPro" id="IPR054722">
    <property type="entry name" value="PolX-like_BBD"/>
</dbReference>
<accession>A0A8H5GZZ3</accession>
<feature type="compositionally biased region" description="Low complexity" evidence="2">
    <location>
        <begin position="555"/>
        <end position="584"/>
    </location>
</feature>
<evidence type="ECO:0000313" key="5">
    <source>
        <dbReference type="Proteomes" id="UP000565441"/>
    </source>
</evidence>
<evidence type="ECO:0000259" key="3">
    <source>
        <dbReference type="PROSITE" id="PS50158"/>
    </source>
</evidence>
<feature type="region of interest" description="Disordered" evidence="2">
    <location>
        <begin position="1"/>
        <end position="62"/>
    </location>
</feature>
<dbReference type="EMBL" id="JAACJP010000037">
    <property type="protein sequence ID" value="KAF5374127.1"/>
    <property type="molecule type" value="Genomic_DNA"/>
</dbReference>
<reference evidence="4 5" key="1">
    <citation type="journal article" date="2020" name="ISME J.">
        <title>Uncovering the hidden diversity of litter-decomposition mechanisms in mushroom-forming fungi.</title>
        <authorList>
            <person name="Floudas D."/>
            <person name="Bentzer J."/>
            <person name="Ahren D."/>
            <person name="Johansson T."/>
            <person name="Persson P."/>
            <person name="Tunlid A."/>
        </authorList>
    </citation>
    <scope>NUCLEOTIDE SEQUENCE [LARGE SCALE GENOMIC DNA]</scope>
    <source>
        <strain evidence="4 5">CBS 661.87</strain>
    </source>
</reference>
<dbReference type="AlphaFoldDB" id="A0A8H5GZZ3"/>
<feature type="compositionally biased region" description="Polar residues" evidence="2">
    <location>
        <begin position="32"/>
        <end position="42"/>
    </location>
</feature>
<comment type="caution">
    <text evidence="4">The sequence shown here is derived from an EMBL/GenBank/DDBJ whole genome shotgun (WGS) entry which is preliminary data.</text>
</comment>
<dbReference type="PROSITE" id="PS50158">
    <property type="entry name" value="ZF_CCHC"/>
    <property type="match status" value="1"/>
</dbReference>
<organism evidence="4 5">
    <name type="scientific">Tricholomella constricta</name>
    <dbReference type="NCBI Taxonomy" id="117010"/>
    <lineage>
        <taxon>Eukaryota</taxon>
        <taxon>Fungi</taxon>
        <taxon>Dikarya</taxon>
        <taxon>Basidiomycota</taxon>
        <taxon>Agaricomycotina</taxon>
        <taxon>Agaricomycetes</taxon>
        <taxon>Agaricomycetidae</taxon>
        <taxon>Agaricales</taxon>
        <taxon>Tricholomatineae</taxon>
        <taxon>Lyophyllaceae</taxon>
        <taxon>Tricholomella</taxon>
    </lineage>
</organism>
<dbReference type="InterPro" id="IPR001878">
    <property type="entry name" value="Znf_CCHC"/>
</dbReference>
<sequence>MSSYPTRGRGSAQQGHPTILGPRSLIPRRVLSNPTRPSTTQRGPPPGATLLDPPLPQSFAVSSAPASPFFATQNIPLSSSQHCNVHPPDSWSQTPFLPPTASQQDLTQVPSYSSPRPTFPSPSLVPLPQVMHAPLLPPPPPPPASSAGLSYVSSAHLPIVQHPFPTPVRSPSIHSLHSTHHILSPPVSHASLHRPIDPVAPVPLRPILFDNINRIVSPSHHSSIAPAPPYFQHQFNPVPHFSPQPNRSPVHSGSSFRSLSASSLHLPFRPASAPRLSPLSPSLRLQQLPRSLPASPAIPAFASPVPLTAAISPTRSLSTYTKPDFPNLSSIPLLTSANDWTKWHSAVLQVIEATGLYDHIVDVLPAEFILDPTAYPSLPPQIDRAHYTSEELDLYKAWWTQDDVVSFVLLGKLGPIPLSLIPPKRDAWGNPQRTARDILRLLRTKYGVYDAVSAAAVRESVLSKKVVGNDVTSYVDAWRKAVLQVEGSHWDFSSFDKVQRFADGLPRTFEYEPLRVMIREGFNSNPPHGVISFHDASQAALNIELASRRLSSVHPSAPRRSQASSSSGPASSSANASTPSSTDPPAVPPQATRPRCSNCGAIGHVAGNCWEPGGGDVGGRDRYLAANPPRPRAHVAIAPDTPLDPIVESTEPEIEPATEPISAYAPPDASLPAVPDTALYLDFANVTSPVVLASLADRFNAILDSGCTVHIIRDRKYFWTYDTTLAVPVGTANCGTLTTLAKGEVRFRITIDGIEQIVSLQDCLHAPDVPINLLSVGSMTEKNVRLVFEKNITSIHFPDNVNRVPTHSINATVVRRLSFLHLDFVLPPDSSTPNDPEFLIALPAVDRLDTDLFYHRVDPTPNLWHRRFGHLV</sequence>
<gene>
    <name evidence="4" type="ORF">D9615_008852</name>
</gene>
<evidence type="ECO:0000313" key="4">
    <source>
        <dbReference type="EMBL" id="KAF5374127.1"/>
    </source>
</evidence>
<dbReference type="OrthoDB" id="3025757at2759"/>
<keyword evidence="5" id="KW-1185">Reference proteome</keyword>
<keyword evidence="1" id="KW-0863">Zinc-finger</keyword>
<dbReference type="GO" id="GO:0003676">
    <property type="term" value="F:nucleic acid binding"/>
    <property type="evidence" value="ECO:0007669"/>
    <property type="project" value="InterPro"/>
</dbReference>
<dbReference type="Pfam" id="PF22936">
    <property type="entry name" value="Pol_BBD"/>
    <property type="match status" value="1"/>
</dbReference>
<feature type="region of interest" description="Disordered" evidence="2">
    <location>
        <begin position="80"/>
        <end position="125"/>
    </location>
</feature>
<evidence type="ECO:0000256" key="1">
    <source>
        <dbReference type="PROSITE-ProRule" id="PRU00047"/>
    </source>
</evidence>
<protein>
    <recommendedName>
        <fullName evidence="3">CCHC-type domain-containing protein</fullName>
    </recommendedName>
</protein>
<name>A0A8H5GZZ3_9AGAR</name>
<feature type="compositionally biased region" description="Polar residues" evidence="2">
    <location>
        <begin position="1"/>
        <end position="16"/>
    </location>
</feature>
<evidence type="ECO:0000256" key="2">
    <source>
        <dbReference type="SAM" id="MobiDB-lite"/>
    </source>
</evidence>
<feature type="domain" description="CCHC-type" evidence="3">
    <location>
        <begin position="595"/>
        <end position="609"/>
    </location>
</feature>
<feature type="region of interest" description="Disordered" evidence="2">
    <location>
        <begin position="551"/>
        <end position="594"/>
    </location>
</feature>
<feature type="region of interest" description="Disordered" evidence="2">
    <location>
        <begin position="235"/>
        <end position="254"/>
    </location>
</feature>
<dbReference type="GO" id="GO:0008270">
    <property type="term" value="F:zinc ion binding"/>
    <property type="evidence" value="ECO:0007669"/>
    <property type="project" value="UniProtKB-KW"/>
</dbReference>
<dbReference type="Proteomes" id="UP000565441">
    <property type="component" value="Unassembled WGS sequence"/>
</dbReference>